<evidence type="ECO:0000256" key="1">
    <source>
        <dbReference type="SAM" id="MobiDB-lite"/>
    </source>
</evidence>
<dbReference type="InterPro" id="IPR054114">
    <property type="entry name" value="Mtd_2nd"/>
</dbReference>
<sequence length="331" mass="35435">MEPGTGDHAVDLPAMAVNIGGIGQGYFLRERIDWDPTAADNHDGTLAGGLSIGDDVTIFAVPHDSGFASLVASLNTTAPDGYSTTESRRIAGFHYGRVRPLDKKYDTSYVPAIKLVPNSVWDHDHRPIASPYGMAELPSGIWISIYQLSPGSGTGLDMVPVSKYGVQPIKDDTYSRDDLPELLDNAGMWSPTAKLFRKYARGAPQGNDGDNDLAWSSTSNGGPTETGTVEKAVSVYNICDAVGNLWDWLNDEFDTSTSNGWDSSVVDGVGEEGSYDRGEVNHGAWRGAHGGGRFDDGVRCGARTVYWGARPWLSYGLTAARGASDPLKRGA</sequence>
<dbReference type="Proteomes" id="UP000738126">
    <property type="component" value="Unassembled WGS sequence"/>
</dbReference>
<dbReference type="Pfam" id="PF21916">
    <property type="entry name" value="mtd_2nd"/>
    <property type="match status" value="1"/>
</dbReference>
<evidence type="ECO:0000259" key="2">
    <source>
        <dbReference type="Pfam" id="PF21916"/>
    </source>
</evidence>
<evidence type="ECO:0000313" key="3">
    <source>
        <dbReference type="EMBL" id="MBK1725721.1"/>
    </source>
</evidence>
<feature type="domain" description="Major tropism determinant second" evidence="2">
    <location>
        <begin position="47"/>
        <end position="122"/>
    </location>
</feature>
<gene>
    <name evidence="3" type="ORF">CKO13_01525</name>
</gene>
<keyword evidence="4" id="KW-1185">Reference proteome</keyword>
<dbReference type="SUPFAM" id="SSF56436">
    <property type="entry name" value="C-type lectin-like"/>
    <property type="match status" value="1"/>
</dbReference>
<evidence type="ECO:0000313" key="4">
    <source>
        <dbReference type="Proteomes" id="UP000738126"/>
    </source>
</evidence>
<proteinExistence type="predicted"/>
<protein>
    <recommendedName>
        <fullName evidence="2">Major tropism determinant second domain-containing protein</fullName>
    </recommendedName>
</protein>
<organism evidence="3 4">
    <name type="scientific">Halorhodospira neutriphila</name>
    <dbReference type="NCBI Taxonomy" id="168379"/>
    <lineage>
        <taxon>Bacteria</taxon>
        <taxon>Pseudomonadati</taxon>
        <taxon>Pseudomonadota</taxon>
        <taxon>Gammaproteobacteria</taxon>
        <taxon>Chromatiales</taxon>
        <taxon>Ectothiorhodospiraceae</taxon>
        <taxon>Halorhodospira</taxon>
    </lineage>
</organism>
<feature type="compositionally biased region" description="Polar residues" evidence="1">
    <location>
        <begin position="214"/>
        <end position="226"/>
    </location>
</feature>
<dbReference type="InterPro" id="IPR016187">
    <property type="entry name" value="CTDL_fold"/>
</dbReference>
<dbReference type="Gene3D" id="2.80.20.10">
    <property type="entry name" value="Tail fiber receptor-binding protein"/>
    <property type="match status" value="1"/>
</dbReference>
<accession>A0ABS1E1Q1</accession>
<dbReference type="InterPro" id="IPR042095">
    <property type="entry name" value="SUMF_sf"/>
</dbReference>
<feature type="region of interest" description="Disordered" evidence="1">
    <location>
        <begin position="207"/>
        <end position="226"/>
    </location>
</feature>
<name>A0ABS1E1Q1_9GAMM</name>
<reference evidence="3 4" key="1">
    <citation type="journal article" date="2020" name="Microorganisms">
        <title>Osmotic Adaptation and Compatible Solute Biosynthesis of Phototrophic Bacteria as Revealed from Genome Analyses.</title>
        <authorList>
            <person name="Imhoff J.F."/>
            <person name="Rahn T."/>
            <person name="Kunzel S."/>
            <person name="Keller A."/>
            <person name="Neulinger S.C."/>
        </authorList>
    </citation>
    <scope>NUCLEOTIDE SEQUENCE [LARGE SCALE GENOMIC DNA]</scope>
    <source>
        <strain evidence="3 4">DSM 15116</strain>
    </source>
</reference>
<comment type="caution">
    <text evidence="3">The sequence shown here is derived from an EMBL/GenBank/DDBJ whole genome shotgun (WGS) entry which is preliminary data.</text>
</comment>
<dbReference type="EMBL" id="NRSH01000007">
    <property type="protein sequence ID" value="MBK1725721.1"/>
    <property type="molecule type" value="Genomic_DNA"/>
</dbReference>
<dbReference type="Gene3D" id="3.90.1580.10">
    <property type="entry name" value="paralog of FGE (formylglycine-generating enzyme)"/>
    <property type="match status" value="1"/>
</dbReference>
<dbReference type="SUPFAM" id="SSF141658">
    <property type="entry name" value="Bacteriophage trimeric proteins domain"/>
    <property type="match status" value="1"/>
</dbReference>